<accession>A0A7T8KG20</accession>
<dbReference type="Pfam" id="PF09735">
    <property type="entry name" value="Nckap1"/>
    <property type="match status" value="2"/>
</dbReference>
<dbReference type="OrthoDB" id="548214at2759"/>
<dbReference type="EMBL" id="CP045894">
    <property type="protein sequence ID" value="QQP55270.1"/>
    <property type="molecule type" value="Genomic_DNA"/>
</dbReference>
<dbReference type="PANTHER" id="PTHR12093:SF10">
    <property type="entry name" value="MEMBRANE-ASSOCIATED PROTEIN HEM"/>
    <property type="match status" value="1"/>
</dbReference>
<dbReference type="PANTHER" id="PTHR12093">
    <property type="entry name" value="NCK-ASSOCIATED PROTEIN 1"/>
    <property type="match status" value="1"/>
</dbReference>
<dbReference type="GO" id="GO:0030866">
    <property type="term" value="P:cortical actin cytoskeleton organization"/>
    <property type="evidence" value="ECO:0007669"/>
    <property type="project" value="TreeGrafter"/>
</dbReference>
<comment type="similarity">
    <text evidence="1">Belongs to the HEM-1/HEM-2 family.</text>
</comment>
<dbReference type="AlphaFoldDB" id="A0A7T8KG20"/>
<feature type="non-terminal residue" evidence="3">
    <location>
        <position position="1"/>
    </location>
</feature>
<protein>
    <submittedName>
        <fullName evidence="3">Uncharacterized protein</fullName>
    </submittedName>
</protein>
<reference evidence="4" key="1">
    <citation type="submission" date="2021-01" db="EMBL/GenBank/DDBJ databases">
        <title>Caligus Genome Assembly.</title>
        <authorList>
            <person name="Gallardo-Escarate C."/>
        </authorList>
    </citation>
    <scope>NUCLEOTIDE SEQUENCE [LARGE SCALE GENOMIC DNA]</scope>
</reference>
<feature type="chain" id="PRO_5030824447" evidence="2">
    <location>
        <begin position="25"/>
        <end position="307"/>
    </location>
</feature>
<dbReference type="GO" id="GO:0048812">
    <property type="term" value="P:neuron projection morphogenesis"/>
    <property type="evidence" value="ECO:0007669"/>
    <property type="project" value="TreeGrafter"/>
</dbReference>
<dbReference type="GO" id="GO:0031209">
    <property type="term" value="C:SCAR complex"/>
    <property type="evidence" value="ECO:0007669"/>
    <property type="project" value="TreeGrafter"/>
</dbReference>
<dbReference type="GO" id="GO:0016477">
    <property type="term" value="P:cell migration"/>
    <property type="evidence" value="ECO:0007669"/>
    <property type="project" value="TreeGrafter"/>
</dbReference>
<evidence type="ECO:0000313" key="3">
    <source>
        <dbReference type="EMBL" id="QQP55270.1"/>
    </source>
</evidence>
<dbReference type="Proteomes" id="UP000595437">
    <property type="component" value="Chromosome 5"/>
</dbReference>
<evidence type="ECO:0000313" key="4">
    <source>
        <dbReference type="Proteomes" id="UP000595437"/>
    </source>
</evidence>
<keyword evidence="4" id="KW-1185">Reference proteome</keyword>
<dbReference type="InterPro" id="IPR019137">
    <property type="entry name" value="Nck-associated_protein-1"/>
</dbReference>
<keyword evidence="2" id="KW-0732">Signal</keyword>
<gene>
    <name evidence="3" type="ORF">FKW44_008402</name>
</gene>
<evidence type="ECO:0000256" key="1">
    <source>
        <dbReference type="ARBA" id="ARBA00037947"/>
    </source>
</evidence>
<proteinExistence type="inferred from homology"/>
<organism evidence="3 4">
    <name type="scientific">Caligus rogercresseyi</name>
    <name type="common">Sea louse</name>
    <dbReference type="NCBI Taxonomy" id="217165"/>
    <lineage>
        <taxon>Eukaryota</taxon>
        <taxon>Metazoa</taxon>
        <taxon>Ecdysozoa</taxon>
        <taxon>Arthropoda</taxon>
        <taxon>Crustacea</taxon>
        <taxon>Multicrustacea</taxon>
        <taxon>Hexanauplia</taxon>
        <taxon>Copepoda</taxon>
        <taxon>Siphonostomatoida</taxon>
        <taxon>Caligidae</taxon>
        <taxon>Caligus</taxon>
    </lineage>
</organism>
<feature type="signal peptide" evidence="2">
    <location>
        <begin position="1"/>
        <end position="24"/>
    </location>
</feature>
<dbReference type="GO" id="GO:0030031">
    <property type="term" value="P:cell projection assembly"/>
    <property type="evidence" value="ECO:0007669"/>
    <property type="project" value="TreeGrafter"/>
</dbReference>
<sequence length="307" mass="34197">PGLLRPKALFIFMSLLLAGRGALAHTASREPPARQTKYRFQEDLIDRFLPELLFSHGGMPCLVRKYGQVIQRYYVQYFRGYDAVALNRPGGMGGPEGGGRPAHRVTWTRFFKNVPTGPPKAWAAAGPALNKSMQSLTHISEEDSISSHPSAKPFLTSLGYTSFFLWTHTITFHTRLMDGLEHMLTETSDLGLFCFYCKLFEDHFQIIGSSLPFPLSAVTSPGHTTTSDPKSGRIFEKGEAKNIISTICEDYSTKHSAALIAQAVNKKKRDKTREDLTTMDKLHKVSLNYATPSTTRPPSMSGIYFCP</sequence>
<evidence type="ECO:0000256" key="2">
    <source>
        <dbReference type="SAM" id="SignalP"/>
    </source>
</evidence>
<name>A0A7T8KG20_CALRO</name>